<feature type="transmembrane region" description="Helical" evidence="1">
    <location>
        <begin position="6"/>
        <end position="26"/>
    </location>
</feature>
<accession>A0A318U7I6</accession>
<evidence type="ECO:0000313" key="3">
    <source>
        <dbReference type="Proteomes" id="UP000248198"/>
    </source>
</evidence>
<keyword evidence="1" id="KW-1133">Transmembrane helix</keyword>
<comment type="caution">
    <text evidence="2">The sequence shown here is derived from an EMBL/GenBank/DDBJ whole genome shotgun (WGS) entry which is preliminary data.</text>
</comment>
<evidence type="ECO:0000313" key="2">
    <source>
        <dbReference type="EMBL" id="PYF68492.1"/>
    </source>
</evidence>
<dbReference type="EMBL" id="QKLU01000012">
    <property type="protein sequence ID" value="PYF68492.1"/>
    <property type="molecule type" value="Genomic_DNA"/>
</dbReference>
<dbReference type="Proteomes" id="UP000248198">
    <property type="component" value="Unassembled WGS sequence"/>
</dbReference>
<protein>
    <submittedName>
        <fullName evidence="2">Uncharacterized protein</fullName>
    </submittedName>
</protein>
<gene>
    <name evidence="2" type="ORF">B0O44_11279</name>
</gene>
<reference evidence="2 3" key="1">
    <citation type="submission" date="2018-06" db="EMBL/GenBank/DDBJ databases">
        <title>Genomic Encyclopedia of Archaeal and Bacterial Type Strains, Phase II (KMG-II): from individual species to whole genera.</title>
        <authorList>
            <person name="Goeker M."/>
        </authorList>
    </citation>
    <scope>NUCLEOTIDE SEQUENCE [LARGE SCALE GENOMIC DNA]</scope>
    <source>
        <strain evidence="2 3">DSM 27372</strain>
    </source>
</reference>
<evidence type="ECO:0000256" key="1">
    <source>
        <dbReference type="SAM" id="Phobius"/>
    </source>
</evidence>
<keyword evidence="1" id="KW-0472">Membrane</keyword>
<proteinExistence type="predicted"/>
<name>A0A318U7I6_9SPHI</name>
<sequence length="59" mass="6927">MVKFNDIIIIVIMSVVSTALLFLCLYKVRNSEEETKISFLDFVTEFAIHLYNIIDNYVH</sequence>
<dbReference type="AlphaFoldDB" id="A0A318U7I6"/>
<keyword evidence="3" id="KW-1185">Reference proteome</keyword>
<keyword evidence="1" id="KW-0812">Transmembrane</keyword>
<organism evidence="2 3">
    <name type="scientific">Pedobacter nutrimenti</name>
    <dbReference type="NCBI Taxonomy" id="1241337"/>
    <lineage>
        <taxon>Bacteria</taxon>
        <taxon>Pseudomonadati</taxon>
        <taxon>Bacteroidota</taxon>
        <taxon>Sphingobacteriia</taxon>
        <taxon>Sphingobacteriales</taxon>
        <taxon>Sphingobacteriaceae</taxon>
        <taxon>Pedobacter</taxon>
    </lineage>
</organism>